<protein>
    <submittedName>
        <fullName evidence="2">Uncharacterized protein</fullName>
    </submittedName>
</protein>
<feature type="transmembrane region" description="Helical" evidence="1">
    <location>
        <begin position="14"/>
        <end position="37"/>
    </location>
</feature>
<proteinExistence type="predicted"/>
<dbReference type="Proteomes" id="UP000244855">
    <property type="component" value="Unassembled WGS sequence"/>
</dbReference>
<organism evidence="2 3">
    <name type="scientific">Periconia macrospinosa</name>
    <dbReference type="NCBI Taxonomy" id="97972"/>
    <lineage>
        <taxon>Eukaryota</taxon>
        <taxon>Fungi</taxon>
        <taxon>Dikarya</taxon>
        <taxon>Ascomycota</taxon>
        <taxon>Pezizomycotina</taxon>
        <taxon>Dothideomycetes</taxon>
        <taxon>Pleosporomycetidae</taxon>
        <taxon>Pleosporales</taxon>
        <taxon>Massarineae</taxon>
        <taxon>Periconiaceae</taxon>
        <taxon>Periconia</taxon>
    </lineage>
</organism>
<keyword evidence="3" id="KW-1185">Reference proteome</keyword>
<keyword evidence="1" id="KW-0812">Transmembrane</keyword>
<evidence type="ECO:0000313" key="2">
    <source>
        <dbReference type="EMBL" id="PVH93149.1"/>
    </source>
</evidence>
<evidence type="ECO:0000313" key="3">
    <source>
        <dbReference type="Proteomes" id="UP000244855"/>
    </source>
</evidence>
<reference evidence="2 3" key="1">
    <citation type="journal article" date="2018" name="Sci. Rep.">
        <title>Comparative genomics provides insights into the lifestyle and reveals functional heterogeneity of dark septate endophytic fungi.</title>
        <authorList>
            <person name="Knapp D.G."/>
            <person name="Nemeth J.B."/>
            <person name="Barry K."/>
            <person name="Hainaut M."/>
            <person name="Henrissat B."/>
            <person name="Johnson J."/>
            <person name="Kuo A."/>
            <person name="Lim J.H.P."/>
            <person name="Lipzen A."/>
            <person name="Nolan M."/>
            <person name="Ohm R.A."/>
            <person name="Tamas L."/>
            <person name="Grigoriev I.V."/>
            <person name="Spatafora J.W."/>
            <person name="Nagy L.G."/>
            <person name="Kovacs G.M."/>
        </authorList>
    </citation>
    <scope>NUCLEOTIDE SEQUENCE [LARGE SCALE GENOMIC DNA]</scope>
    <source>
        <strain evidence="2 3">DSE2036</strain>
    </source>
</reference>
<keyword evidence="1" id="KW-0472">Membrane</keyword>
<dbReference type="AlphaFoldDB" id="A0A2V1D7L6"/>
<evidence type="ECO:0000256" key="1">
    <source>
        <dbReference type="SAM" id="Phobius"/>
    </source>
</evidence>
<dbReference type="EMBL" id="KZ805612">
    <property type="protein sequence ID" value="PVH93149.1"/>
    <property type="molecule type" value="Genomic_DNA"/>
</dbReference>
<gene>
    <name evidence="2" type="ORF">DM02DRAFT_542144</name>
</gene>
<feature type="non-terminal residue" evidence="2">
    <location>
        <position position="1"/>
    </location>
</feature>
<sequence length="59" mass="7233">LYRYYTLLIGTTNILTIFLKVVYYILFNYILYNYLLFINNVCIKRLKINYNKEELLPSI</sequence>
<keyword evidence="1" id="KW-1133">Transmembrane helix</keyword>
<accession>A0A2V1D7L6</accession>
<name>A0A2V1D7L6_9PLEO</name>